<protein>
    <submittedName>
        <fullName evidence="6">Low specificity L-threonine aldolase</fullName>
        <ecNumber evidence="6">4.1.2.48</ecNumber>
    </submittedName>
</protein>
<evidence type="ECO:0000256" key="3">
    <source>
        <dbReference type="ARBA" id="ARBA00011881"/>
    </source>
</evidence>
<gene>
    <name evidence="6" type="primary">ltaE</name>
    <name evidence="6" type="ORF">POI8812_00850</name>
</gene>
<dbReference type="Proteomes" id="UP000244932">
    <property type="component" value="Unassembled WGS sequence"/>
</dbReference>
<organism evidence="6 7">
    <name type="scientific">Pontivivens insulae</name>
    <dbReference type="NCBI Taxonomy" id="1639689"/>
    <lineage>
        <taxon>Bacteria</taxon>
        <taxon>Pseudomonadati</taxon>
        <taxon>Pseudomonadota</taxon>
        <taxon>Alphaproteobacteria</taxon>
        <taxon>Rhodobacterales</taxon>
        <taxon>Paracoccaceae</taxon>
        <taxon>Pontivivens</taxon>
    </lineage>
</organism>
<comment type="cofactor">
    <cofactor evidence="1">
        <name>pyridoxal 5'-phosphate</name>
        <dbReference type="ChEBI" id="CHEBI:597326"/>
    </cofactor>
</comment>
<comment type="similarity">
    <text evidence="2">Belongs to the threonine aldolase family.</text>
</comment>
<dbReference type="PANTHER" id="PTHR48097:SF5">
    <property type="entry name" value="LOW SPECIFICITY L-THREONINE ALDOLASE"/>
    <property type="match status" value="1"/>
</dbReference>
<dbReference type="PANTHER" id="PTHR48097">
    <property type="entry name" value="L-THREONINE ALDOLASE-RELATED"/>
    <property type="match status" value="1"/>
</dbReference>
<dbReference type="GO" id="GO:0006520">
    <property type="term" value="P:amino acid metabolic process"/>
    <property type="evidence" value="ECO:0007669"/>
    <property type="project" value="InterPro"/>
</dbReference>
<keyword evidence="7" id="KW-1185">Reference proteome</keyword>
<reference evidence="6 7" key="1">
    <citation type="submission" date="2018-03" db="EMBL/GenBank/DDBJ databases">
        <authorList>
            <person name="Keele B.F."/>
        </authorList>
    </citation>
    <scope>NUCLEOTIDE SEQUENCE [LARGE SCALE GENOMIC DNA]</scope>
    <source>
        <strain evidence="6 7">CeCT 8812</strain>
    </source>
</reference>
<evidence type="ECO:0000313" key="6">
    <source>
        <dbReference type="EMBL" id="SPF28549.1"/>
    </source>
</evidence>
<proteinExistence type="inferred from homology"/>
<evidence type="ECO:0000256" key="1">
    <source>
        <dbReference type="ARBA" id="ARBA00001933"/>
    </source>
</evidence>
<comment type="subunit">
    <text evidence="3">Homotetramer.</text>
</comment>
<dbReference type="OrthoDB" id="9774495at2"/>
<dbReference type="Gene3D" id="3.40.640.10">
    <property type="entry name" value="Type I PLP-dependent aspartate aminotransferase-like (Major domain)"/>
    <property type="match status" value="1"/>
</dbReference>
<dbReference type="RefSeq" id="WP_108781239.1">
    <property type="nucleotide sequence ID" value="NZ_OMKW01000001.1"/>
</dbReference>
<dbReference type="EMBL" id="OMKW01000001">
    <property type="protein sequence ID" value="SPF28549.1"/>
    <property type="molecule type" value="Genomic_DNA"/>
</dbReference>
<dbReference type="EC" id="4.1.2.48" evidence="6"/>
<dbReference type="SUPFAM" id="SSF53383">
    <property type="entry name" value="PLP-dependent transferases"/>
    <property type="match status" value="1"/>
</dbReference>
<dbReference type="InterPro" id="IPR015422">
    <property type="entry name" value="PyrdxlP-dep_Trfase_small"/>
</dbReference>
<dbReference type="GO" id="GO:0016829">
    <property type="term" value="F:lyase activity"/>
    <property type="evidence" value="ECO:0007669"/>
    <property type="project" value="UniProtKB-KW"/>
</dbReference>
<dbReference type="Gene3D" id="3.90.1150.10">
    <property type="entry name" value="Aspartate Aminotransferase, domain 1"/>
    <property type="match status" value="1"/>
</dbReference>
<keyword evidence="4" id="KW-0663">Pyridoxal phosphate</keyword>
<accession>A0A2R8A8I4</accession>
<dbReference type="InterPro" id="IPR015424">
    <property type="entry name" value="PyrdxlP-dep_Trfase"/>
</dbReference>
<sequence length="342" mass="36166">MNFASDNSGPAHPKVIEAIVRANDGYAMPYGNDPYSIDVNDKIRDLFNAPHAAVVLVGIGTAANALALSTICPPWGRIFCHELAHIEEDECGAPEAMIGGGKLTLLKGDHAKITPKTLADAIAGSTAGIVHSHQPAALCVSNLSELGAASTPAELQALAKVAHAAGLKLHLDGARFANACAATGATAAEMAAPVDTLAFGGTKNGLMGVEAVVIFDPDAQWELELRRKRAAQLFSKHRFLAAQMDAYLTDDLWLEMAHAANAAATDLANGLRDAGVEIAHPVDGNQIFARPTRAQHRRLQDAGAAYYLHGSLEGPDEERVTCRLVTNWSTSQQDRQQFLAAL</sequence>
<evidence type="ECO:0000256" key="2">
    <source>
        <dbReference type="ARBA" id="ARBA00006966"/>
    </source>
</evidence>
<dbReference type="InterPro" id="IPR015421">
    <property type="entry name" value="PyrdxlP-dep_Trfase_major"/>
</dbReference>
<keyword evidence="6" id="KW-0456">Lyase</keyword>
<evidence type="ECO:0000256" key="4">
    <source>
        <dbReference type="ARBA" id="ARBA00022898"/>
    </source>
</evidence>
<evidence type="ECO:0000313" key="7">
    <source>
        <dbReference type="Proteomes" id="UP000244932"/>
    </source>
</evidence>
<dbReference type="AlphaFoldDB" id="A0A2R8A8I4"/>
<name>A0A2R8A8I4_9RHOB</name>
<feature type="domain" description="Aromatic amino acid beta-eliminating lyase/threonine aldolase" evidence="5">
    <location>
        <begin position="3"/>
        <end position="289"/>
    </location>
</feature>
<dbReference type="Pfam" id="PF01212">
    <property type="entry name" value="Beta_elim_lyase"/>
    <property type="match status" value="1"/>
</dbReference>
<evidence type="ECO:0000259" key="5">
    <source>
        <dbReference type="Pfam" id="PF01212"/>
    </source>
</evidence>
<dbReference type="InterPro" id="IPR001597">
    <property type="entry name" value="ArAA_b-elim_lyase/Thr_aldolase"/>
</dbReference>